<evidence type="ECO:0000256" key="3">
    <source>
        <dbReference type="ARBA" id="ARBA00022679"/>
    </source>
</evidence>
<reference evidence="9 10" key="1">
    <citation type="journal article" date="2019" name="Sci. Rep.">
        <title>Sulfobacillus thermotolerans: new insights into resistance and metabolic capacities of acidophilic chemolithotrophs.</title>
        <authorList>
            <person name="Panyushkina A.E."/>
            <person name="Babenko V.V."/>
            <person name="Nikitina A.S."/>
            <person name="Selezneva O.V."/>
            <person name="Tsaplina I.A."/>
            <person name="Letarova M.A."/>
            <person name="Kostryukova E.S."/>
            <person name="Letarov A.V."/>
        </authorList>
    </citation>
    <scope>NUCLEOTIDE SEQUENCE [LARGE SCALE GENOMIC DNA]</scope>
    <source>
        <strain evidence="9 10">Kr1</strain>
    </source>
</reference>
<name>A0ABM6RU00_9FIRM</name>
<dbReference type="Pfam" id="PF00535">
    <property type="entry name" value="Glycos_transf_2"/>
    <property type="match status" value="1"/>
</dbReference>
<dbReference type="EMBL" id="CP019454">
    <property type="protein sequence ID" value="AUW94930.1"/>
    <property type="molecule type" value="Genomic_DNA"/>
</dbReference>
<keyword evidence="6 7" id="KW-0472">Membrane</keyword>
<comment type="subcellular location">
    <subcellularLocation>
        <location evidence="1">Membrane</location>
        <topology evidence="1">Multi-pass membrane protein</topology>
    </subcellularLocation>
</comment>
<organism evidence="9 10">
    <name type="scientific">Sulfobacillus thermotolerans</name>
    <dbReference type="NCBI Taxonomy" id="338644"/>
    <lineage>
        <taxon>Bacteria</taxon>
        <taxon>Bacillati</taxon>
        <taxon>Bacillota</taxon>
        <taxon>Clostridia</taxon>
        <taxon>Eubacteriales</taxon>
        <taxon>Clostridiales Family XVII. Incertae Sedis</taxon>
        <taxon>Sulfobacillus</taxon>
    </lineage>
</organism>
<sequence length="324" mass="36191">MRTSMKLAIVVPVYNEQDGLESFYMALRDVMMTLNYFWQVLFVDDGSEDNSWSVIQKLSTRDPKVGGIRLSRNFGHQTALAARLTHISADAVITMDADLQHPPDLIPQLVAQWQQGYAVVNTIRLETDSVHSLKRYSSAIFYRLINLISEVPITPGGADFRLLSETALQALQSMPERQRFLRGMVSWIGFSQTAIPFVPRPRQYGQSKYTWRKMMHLGLNGLTSFSIAPLRLSLLFGVMSIAVALLYAIYVLGVKVFSHTAQPGWASIIGIGLFFGGVQLFSLGILGEYLGHVFAEVKHRPLFFVQETAGIMTPTTSNIPAESQ</sequence>
<dbReference type="Proteomes" id="UP000325292">
    <property type="component" value="Chromosome"/>
</dbReference>
<gene>
    <name evidence="9" type="ORF">BXT84_14015</name>
</gene>
<keyword evidence="2" id="KW-0328">Glycosyltransferase</keyword>
<feature type="transmembrane region" description="Helical" evidence="7">
    <location>
        <begin position="265"/>
        <end position="290"/>
    </location>
</feature>
<dbReference type="CDD" id="cd04187">
    <property type="entry name" value="DPM1_like_bac"/>
    <property type="match status" value="1"/>
</dbReference>
<dbReference type="SUPFAM" id="SSF53448">
    <property type="entry name" value="Nucleotide-diphospho-sugar transferases"/>
    <property type="match status" value="1"/>
</dbReference>
<evidence type="ECO:0000256" key="4">
    <source>
        <dbReference type="ARBA" id="ARBA00022692"/>
    </source>
</evidence>
<dbReference type="PANTHER" id="PTHR48090">
    <property type="entry name" value="UNDECAPRENYL-PHOSPHATE 4-DEOXY-4-FORMAMIDO-L-ARABINOSE TRANSFERASE-RELATED"/>
    <property type="match status" value="1"/>
</dbReference>
<keyword evidence="10" id="KW-1185">Reference proteome</keyword>
<dbReference type="InterPro" id="IPR029044">
    <property type="entry name" value="Nucleotide-diphossugar_trans"/>
</dbReference>
<keyword evidence="5 7" id="KW-1133">Transmembrane helix</keyword>
<feature type="domain" description="Glycosyltransferase 2-like" evidence="8">
    <location>
        <begin position="9"/>
        <end position="153"/>
    </location>
</feature>
<proteinExistence type="predicted"/>
<evidence type="ECO:0000256" key="5">
    <source>
        <dbReference type="ARBA" id="ARBA00022989"/>
    </source>
</evidence>
<evidence type="ECO:0000259" key="8">
    <source>
        <dbReference type="Pfam" id="PF00535"/>
    </source>
</evidence>
<evidence type="ECO:0000256" key="2">
    <source>
        <dbReference type="ARBA" id="ARBA00022676"/>
    </source>
</evidence>
<dbReference type="InterPro" id="IPR050256">
    <property type="entry name" value="Glycosyltransferase_2"/>
</dbReference>
<accession>A0ABM6RU00</accession>
<keyword evidence="3" id="KW-0808">Transferase</keyword>
<protein>
    <recommendedName>
        <fullName evidence="8">Glycosyltransferase 2-like domain-containing protein</fullName>
    </recommendedName>
</protein>
<evidence type="ECO:0000313" key="10">
    <source>
        <dbReference type="Proteomes" id="UP000325292"/>
    </source>
</evidence>
<dbReference type="PANTHER" id="PTHR48090:SF1">
    <property type="entry name" value="PROPHAGE BACTOPRENOL GLUCOSYL TRANSFERASE HOMOLOG"/>
    <property type="match status" value="1"/>
</dbReference>
<evidence type="ECO:0000256" key="7">
    <source>
        <dbReference type="SAM" id="Phobius"/>
    </source>
</evidence>
<evidence type="ECO:0000313" key="9">
    <source>
        <dbReference type="EMBL" id="AUW94930.1"/>
    </source>
</evidence>
<dbReference type="Gene3D" id="3.90.550.10">
    <property type="entry name" value="Spore Coat Polysaccharide Biosynthesis Protein SpsA, Chain A"/>
    <property type="match status" value="1"/>
</dbReference>
<feature type="transmembrane region" description="Helical" evidence="7">
    <location>
        <begin position="232"/>
        <end position="253"/>
    </location>
</feature>
<dbReference type="InterPro" id="IPR001173">
    <property type="entry name" value="Glyco_trans_2-like"/>
</dbReference>
<evidence type="ECO:0000256" key="6">
    <source>
        <dbReference type="ARBA" id="ARBA00023136"/>
    </source>
</evidence>
<evidence type="ECO:0000256" key="1">
    <source>
        <dbReference type="ARBA" id="ARBA00004141"/>
    </source>
</evidence>
<keyword evidence="4 7" id="KW-0812">Transmembrane</keyword>